<organism evidence="3 4">
    <name type="scientific">Paractinoplanes pyxinae</name>
    <dbReference type="NCBI Taxonomy" id="2997416"/>
    <lineage>
        <taxon>Bacteria</taxon>
        <taxon>Bacillati</taxon>
        <taxon>Actinomycetota</taxon>
        <taxon>Actinomycetes</taxon>
        <taxon>Micromonosporales</taxon>
        <taxon>Micromonosporaceae</taxon>
        <taxon>Paractinoplanes</taxon>
    </lineage>
</organism>
<sequence length="238" mass="25857">MNARVLAELADGNGGQIITPNVDILHRVVRDADSRHHVRASSIVVADGKPIVWASRLAGDPLPARVAGSDLIWSLSATMADAGRSVYLLGGEPGTADQAKHVLRDRLPALKVAGCLSPSFGFDTRADEYAAVCDEVVGAAPDVVFVGFGFPKQERVIARLRPRLPQTWFMGCGAAIGFVAGVHSRAPGWMQDSGLEWVHRLYREPRRLMRRYLVDDAPFALRLLAGSARERLRKGSAR</sequence>
<dbReference type="EMBL" id="JAPNTZ010000003">
    <property type="protein sequence ID" value="MCY1138197.1"/>
    <property type="molecule type" value="Genomic_DNA"/>
</dbReference>
<dbReference type="InterPro" id="IPR004629">
    <property type="entry name" value="WecG_TagA_CpsF"/>
</dbReference>
<name>A0ABT4AVH2_9ACTN</name>
<gene>
    <name evidence="3" type="ORF">OWR29_09325</name>
</gene>
<protein>
    <submittedName>
        <fullName evidence="3">WecB/TagA/CpsF family glycosyltransferase</fullName>
    </submittedName>
</protein>
<dbReference type="Pfam" id="PF03808">
    <property type="entry name" value="Glyco_tran_WecG"/>
    <property type="match status" value="1"/>
</dbReference>
<evidence type="ECO:0000313" key="4">
    <source>
        <dbReference type="Proteomes" id="UP001151002"/>
    </source>
</evidence>
<dbReference type="PANTHER" id="PTHR34136:SF1">
    <property type="entry name" value="UDP-N-ACETYL-D-MANNOSAMINURONIC ACID TRANSFERASE"/>
    <property type="match status" value="1"/>
</dbReference>
<dbReference type="PANTHER" id="PTHR34136">
    <property type="match status" value="1"/>
</dbReference>
<evidence type="ECO:0000313" key="3">
    <source>
        <dbReference type="EMBL" id="MCY1138197.1"/>
    </source>
</evidence>
<dbReference type="NCBIfam" id="TIGR00696">
    <property type="entry name" value="wecG_tagA_cpsF"/>
    <property type="match status" value="1"/>
</dbReference>
<dbReference type="RefSeq" id="WP_267562174.1">
    <property type="nucleotide sequence ID" value="NZ_JAPNTZ010000003.1"/>
</dbReference>
<dbReference type="Proteomes" id="UP001151002">
    <property type="component" value="Unassembled WGS sequence"/>
</dbReference>
<proteinExistence type="predicted"/>
<dbReference type="CDD" id="cd06533">
    <property type="entry name" value="Glyco_transf_WecG_TagA"/>
    <property type="match status" value="1"/>
</dbReference>
<comment type="caution">
    <text evidence="3">The sequence shown here is derived from an EMBL/GenBank/DDBJ whole genome shotgun (WGS) entry which is preliminary data.</text>
</comment>
<evidence type="ECO:0000256" key="2">
    <source>
        <dbReference type="ARBA" id="ARBA00022679"/>
    </source>
</evidence>
<evidence type="ECO:0000256" key="1">
    <source>
        <dbReference type="ARBA" id="ARBA00022676"/>
    </source>
</evidence>
<accession>A0ABT4AVH2</accession>
<reference evidence="3" key="1">
    <citation type="submission" date="2022-11" db="EMBL/GenBank/DDBJ databases">
        <authorList>
            <person name="Somphong A."/>
            <person name="Phongsopitanun W."/>
        </authorList>
    </citation>
    <scope>NUCLEOTIDE SEQUENCE</scope>
    <source>
        <strain evidence="3">Pm04-4</strain>
    </source>
</reference>
<keyword evidence="2" id="KW-0808">Transferase</keyword>
<keyword evidence="1" id="KW-0328">Glycosyltransferase</keyword>
<keyword evidence="4" id="KW-1185">Reference proteome</keyword>